<proteinExistence type="inferred from homology"/>
<dbReference type="InterPro" id="IPR014038">
    <property type="entry name" value="EF1B_bsu/dsu_GNE"/>
</dbReference>
<reference evidence="7 8" key="1">
    <citation type="journal article" date="2020" name="Nature">
        <title>Isolation of an archaeon at the prokaryote-eukaryote interface.</title>
        <authorList>
            <person name="Imachi H."/>
            <person name="Nobu M.K."/>
            <person name="Nakahara N."/>
            <person name="Morono Y."/>
            <person name="Ogawara M."/>
            <person name="Takaki Y."/>
            <person name="Takano Y."/>
            <person name="Uematsu K."/>
            <person name="Ikuta T."/>
            <person name="Ito M."/>
            <person name="Matsui Y."/>
            <person name="Miyazaki M."/>
            <person name="Murata K."/>
            <person name="Saito Y."/>
            <person name="Sakai S."/>
            <person name="Song C."/>
            <person name="Tasumi E."/>
            <person name="Yamanaka Y."/>
            <person name="Yamaguchi T."/>
            <person name="Kamagata Y."/>
            <person name="Tamaki H."/>
            <person name="Takai K."/>
        </authorList>
    </citation>
    <scope>NUCLEOTIDE SEQUENCE [LARGE SCALE GENOMIC DNA]</scope>
    <source>
        <strain evidence="7 8">MK-D1</strain>
    </source>
</reference>
<protein>
    <recommendedName>
        <fullName evidence="3">Elongation factor 1-beta</fullName>
    </recommendedName>
</protein>
<dbReference type="InterPro" id="IPR004542">
    <property type="entry name" value="Transl_elong_EF1B_B_arc"/>
</dbReference>
<sequence>MTENKPKKKKGPKTLLGVFEIIPDDMEGLDELMEKIIKPTVEKADGIVETYRVQDIAFGAKKIIARIILKERDGGTQPLEDALMGLEEVQRAECSMVSIIS</sequence>
<feature type="domain" description="Translation elongation factor EF1B beta/delta subunit guanine nucleotide exchange" evidence="6">
    <location>
        <begin position="14"/>
        <end position="100"/>
    </location>
</feature>
<dbReference type="EMBL" id="CP042905">
    <property type="protein sequence ID" value="QEE14388.1"/>
    <property type="molecule type" value="Genomic_DNA"/>
</dbReference>
<dbReference type="AlphaFoldDB" id="A0A5B9D5J3"/>
<organism evidence="7 8">
    <name type="scientific">Promethearchaeum syntrophicum</name>
    <dbReference type="NCBI Taxonomy" id="2594042"/>
    <lineage>
        <taxon>Archaea</taxon>
        <taxon>Promethearchaeati</taxon>
        <taxon>Promethearchaeota</taxon>
        <taxon>Promethearchaeia</taxon>
        <taxon>Promethearchaeales</taxon>
        <taxon>Promethearchaeaceae</taxon>
        <taxon>Promethearchaeum</taxon>
    </lineage>
</organism>
<evidence type="ECO:0000256" key="1">
    <source>
        <dbReference type="ARBA" id="ARBA00003815"/>
    </source>
</evidence>
<keyword evidence="5" id="KW-0648">Protein biosynthesis</keyword>
<evidence type="ECO:0000256" key="4">
    <source>
        <dbReference type="ARBA" id="ARBA00022768"/>
    </source>
</evidence>
<keyword evidence="4" id="KW-0251">Elongation factor</keyword>
<dbReference type="KEGG" id="psyt:DSAG12_00201"/>
<comment type="function">
    <text evidence="1">Promotes the exchange of GDP for GTP in EF-1-alpha/GDP, thus allowing the regeneration of EF-1-alpha/GTP that could then be used to form the ternary complex EF-1-alpha/GTP/AAtRNA.</text>
</comment>
<dbReference type="InterPro" id="IPR036219">
    <property type="entry name" value="eEF-1beta-like_sf"/>
</dbReference>
<dbReference type="SMART" id="SM00888">
    <property type="entry name" value="EF1_GNE"/>
    <property type="match status" value="1"/>
</dbReference>
<evidence type="ECO:0000313" key="7">
    <source>
        <dbReference type="EMBL" id="QEE14388.1"/>
    </source>
</evidence>
<reference evidence="7 8" key="2">
    <citation type="journal article" date="2024" name="Int. J. Syst. Evol. Microbiol.">
        <title>Promethearchaeum syntrophicum gen. nov., sp. nov., an anaerobic, obligately syntrophic archaeon, the first isolate of the lineage 'Asgard' archaea, and proposal of the new archaeal phylum Promethearchaeota phyl. nov. and kingdom Promethearchaeati regn. nov.</title>
        <authorList>
            <person name="Imachi H."/>
            <person name="Nobu M.K."/>
            <person name="Kato S."/>
            <person name="Takaki Y."/>
            <person name="Miyazaki M."/>
            <person name="Miyata M."/>
            <person name="Ogawara M."/>
            <person name="Saito Y."/>
            <person name="Sakai S."/>
            <person name="Tahara Y.O."/>
            <person name="Takano Y."/>
            <person name="Tasumi E."/>
            <person name="Uematsu K."/>
            <person name="Yoshimura T."/>
            <person name="Itoh T."/>
            <person name="Ohkuma M."/>
            <person name="Takai K."/>
        </authorList>
    </citation>
    <scope>NUCLEOTIDE SEQUENCE [LARGE SCALE GENOMIC DNA]</scope>
    <source>
        <strain evidence="7 8">MK-D1</strain>
    </source>
</reference>
<gene>
    <name evidence="7" type="ORF">DSAG12_00201</name>
</gene>
<dbReference type="GO" id="GO:0003746">
    <property type="term" value="F:translation elongation factor activity"/>
    <property type="evidence" value="ECO:0007669"/>
    <property type="project" value="UniProtKB-KW"/>
</dbReference>
<dbReference type="Proteomes" id="UP000321408">
    <property type="component" value="Chromosome"/>
</dbReference>
<accession>A0A5B9D5J3</accession>
<comment type="similarity">
    <text evidence="2">Belongs to the EF-1-beta/EF-1-delta family.</text>
</comment>
<dbReference type="PANTHER" id="PTHR39647">
    <property type="entry name" value="ELONGATION FACTOR 1-BETA"/>
    <property type="match status" value="1"/>
</dbReference>
<evidence type="ECO:0000256" key="5">
    <source>
        <dbReference type="ARBA" id="ARBA00022917"/>
    </source>
</evidence>
<dbReference type="Pfam" id="PF00736">
    <property type="entry name" value="EF1_GNE"/>
    <property type="match status" value="1"/>
</dbReference>
<dbReference type="RefSeq" id="WP_147661343.1">
    <property type="nucleotide sequence ID" value="NZ_CP042905.2"/>
</dbReference>
<evidence type="ECO:0000256" key="3">
    <source>
        <dbReference type="ARBA" id="ARBA00017600"/>
    </source>
</evidence>
<dbReference type="InterPro" id="IPR014717">
    <property type="entry name" value="Transl_elong_EF1B/ribsomal_bS6"/>
</dbReference>
<evidence type="ECO:0000313" key="8">
    <source>
        <dbReference type="Proteomes" id="UP000321408"/>
    </source>
</evidence>
<dbReference type="SUPFAM" id="SSF54984">
    <property type="entry name" value="eEF-1beta-like"/>
    <property type="match status" value="1"/>
</dbReference>
<evidence type="ECO:0000259" key="6">
    <source>
        <dbReference type="SMART" id="SM00888"/>
    </source>
</evidence>
<dbReference type="PANTHER" id="PTHR39647:SF1">
    <property type="entry name" value="ELONGATION FACTOR 1-BETA"/>
    <property type="match status" value="1"/>
</dbReference>
<dbReference type="GeneID" id="41328204"/>
<keyword evidence="8" id="KW-1185">Reference proteome</keyword>
<name>A0A5B9D5J3_9ARCH</name>
<evidence type="ECO:0000256" key="2">
    <source>
        <dbReference type="ARBA" id="ARBA00007411"/>
    </source>
</evidence>
<dbReference type="Gene3D" id="3.30.70.60">
    <property type="match status" value="1"/>
</dbReference>